<reference evidence="8" key="1">
    <citation type="submission" date="2016-10" db="EMBL/GenBank/DDBJ databases">
        <authorList>
            <person name="Varghese N."/>
            <person name="Submissions S."/>
        </authorList>
    </citation>
    <scope>NUCLEOTIDE SEQUENCE [LARGE SCALE GENOMIC DNA]</scope>
    <source>
        <strain evidence="8">CGMCC 1.10971</strain>
    </source>
</reference>
<dbReference type="Gene3D" id="3.30.70.270">
    <property type="match status" value="1"/>
</dbReference>
<evidence type="ECO:0000259" key="5">
    <source>
        <dbReference type="PROSITE" id="PS50885"/>
    </source>
</evidence>
<dbReference type="SUPFAM" id="SSF55073">
    <property type="entry name" value="Nucleotide cyclase"/>
    <property type="match status" value="1"/>
</dbReference>
<dbReference type="STRING" id="1045558.SAMN05216175_111133"/>
<dbReference type="Pfam" id="PF00563">
    <property type="entry name" value="EAL"/>
    <property type="match status" value="1"/>
</dbReference>
<dbReference type="OrthoDB" id="9787514at2"/>
<dbReference type="Pfam" id="PF00672">
    <property type="entry name" value="HAMP"/>
    <property type="match status" value="1"/>
</dbReference>
<dbReference type="InterPro" id="IPR000160">
    <property type="entry name" value="GGDEF_dom"/>
</dbReference>
<keyword evidence="1" id="KW-1133">Transmembrane helix</keyword>
<dbReference type="GO" id="GO:0007165">
    <property type="term" value="P:signal transduction"/>
    <property type="evidence" value="ECO:0007669"/>
    <property type="project" value="InterPro"/>
</dbReference>
<keyword evidence="1" id="KW-0472">Membrane</keyword>
<dbReference type="RefSeq" id="WP_090729037.1">
    <property type="nucleotide sequence ID" value="NZ_FOOU01000011.1"/>
</dbReference>
<feature type="domain" description="EAL" evidence="4">
    <location>
        <begin position="680"/>
        <end position="931"/>
    </location>
</feature>
<dbReference type="SMART" id="SM00091">
    <property type="entry name" value="PAS"/>
    <property type="match status" value="2"/>
</dbReference>
<dbReference type="InterPro" id="IPR035919">
    <property type="entry name" value="EAL_sf"/>
</dbReference>
<dbReference type="InterPro" id="IPR000700">
    <property type="entry name" value="PAS-assoc_C"/>
</dbReference>
<dbReference type="Pfam" id="PF13426">
    <property type="entry name" value="PAS_9"/>
    <property type="match status" value="1"/>
</dbReference>
<dbReference type="SMART" id="SM00267">
    <property type="entry name" value="GGDEF"/>
    <property type="match status" value="1"/>
</dbReference>
<feature type="domain" description="HAMP" evidence="5">
    <location>
        <begin position="205"/>
        <end position="257"/>
    </location>
</feature>
<proteinExistence type="predicted"/>
<sequence>MMALPQISLRRSILLFIITLSCVLVSFNHFVLGPQLKSVMQDDAYKDIVAMVDRIQGSVEYMLRNNDMSGIRREIAANSVHEEIKYLVLFDEALHVVAASKQAFVGLHISDLPLHLEVNIMDEVLSKKKQIVFESQAEEDTLYALAPINILGNQGLRDSRWGVLVLEVDLGIRQNPLLHQIDRFFWQASFLVALLGLLFWFGFRKTINSRLGTIISAAKKIAEGEFATRIGLLGKDELAEIAGAMDVMAARIEEDHKELVSRHIQLESILRNIPSMVYIKNTNGQYLMANQRFIETFPRIDVATGQTVYDILPKDEADRFTRYDAKVLETEAAISKRVFFTVNSKEHHFFMVKFPLFDSTNLAYAICTIATDLSEQEQAENLLNISNSIFENTIETIVITDEKRRIIDVNQSFLKMTGYAKDEAYGKDLRFIGVRESSAVHQDIWNSLFDLGHWAGELISQSKNGHEYHERVSINSIVNQDNKITGYVAISQDISLEKESSENLLRLAFRDALTGLHNRESFKNNLATATAHAQRTGESLGVLFIDLDFFKEVNDSQGHGFGDRLLVMVSERLLQRTRIVDVVSRLGGDEFTILVTGSVTDAGLAVLASQIIKSLSQPYHIDNNEVIIGASIGIAIFPRDGSDVELLVKHADAAMYHAKELGRGRFSFFDFSINEKNQRLIKVKQALRSAIESSEYRLVYQPKVNPHQCVLTGYEALLRWNSQELGMVSPDEFIPIAEESGEIEKITDWVIRRVAMDKQYSAHLRHANIAINISAKQFKSDSWVNTLRIMHDSSELDVASITVEITETALIDSFEVTLEQLLTVRGLGATIAIDDFGTGYSSLSYLKKMPIDYVKIDRSFVQDIGIDPDDQAIVQTVIAMSHALDIKVVAEGAESAEQIDFLKSKQCDEIQGYYYSKPIELADLDSFILQL</sequence>
<dbReference type="CDD" id="cd06225">
    <property type="entry name" value="HAMP"/>
    <property type="match status" value="1"/>
</dbReference>
<dbReference type="PROSITE" id="PS50885">
    <property type="entry name" value="HAMP"/>
    <property type="match status" value="1"/>
</dbReference>
<accession>A0A1I2U1J4</accession>
<dbReference type="InterPro" id="IPR043128">
    <property type="entry name" value="Rev_trsase/Diguanyl_cyclase"/>
</dbReference>
<dbReference type="InterPro" id="IPR013656">
    <property type="entry name" value="PAS_4"/>
</dbReference>
<evidence type="ECO:0000259" key="2">
    <source>
        <dbReference type="PROSITE" id="PS50112"/>
    </source>
</evidence>
<keyword evidence="8" id="KW-1185">Reference proteome</keyword>
<dbReference type="InterPro" id="IPR029787">
    <property type="entry name" value="Nucleotide_cyclase"/>
</dbReference>
<dbReference type="NCBIfam" id="TIGR00229">
    <property type="entry name" value="sensory_box"/>
    <property type="match status" value="1"/>
</dbReference>
<dbReference type="SMART" id="SM00304">
    <property type="entry name" value="HAMP"/>
    <property type="match status" value="1"/>
</dbReference>
<dbReference type="CDD" id="cd00130">
    <property type="entry name" value="PAS"/>
    <property type="match status" value="1"/>
</dbReference>
<gene>
    <name evidence="7" type="ORF">SAMN05216175_111133</name>
</gene>
<dbReference type="SMART" id="SM00052">
    <property type="entry name" value="EAL"/>
    <property type="match status" value="1"/>
</dbReference>
<evidence type="ECO:0000313" key="7">
    <source>
        <dbReference type="EMBL" id="SFG70843.1"/>
    </source>
</evidence>
<dbReference type="Gene3D" id="3.20.20.450">
    <property type="entry name" value="EAL domain"/>
    <property type="match status" value="1"/>
</dbReference>
<dbReference type="Gene3D" id="6.10.340.10">
    <property type="match status" value="1"/>
</dbReference>
<dbReference type="SMART" id="SM00086">
    <property type="entry name" value="PAC"/>
    <property type="match status" value="1"/>
</dbReference>
<dbReference type="Pfam" id="PF08448">
    <property type="entry name" value="PAS_4"/>
    <property type="match status" value="1"/>
</dbReference>
<feature type="domain" description="PAC" evidence="3">
    <location>
        <begin position="454"/>
        <end position="506"/>
    </location>
</feature>
<dbReference type="Proteomes" id="UP000198623">
    <property type="component" value="Unassembled WGS sequence"/>
</dbReference>
<dbReference type="InterPro" id="IPR052155">
    <property type="entry name" value="Biofilm_reg_signaling"/>
</dbReference>
<dbReference type="AlphaFoldDB" id="A0A1I2U1J4"/>
<evidence type="ECO:0000313" key="8">
    <source>
        <dbReference type="Proteomes" id="UP000198623"/>
    </source>
</evidence>
<dbReference type="SUPFAM" id="SSF158472">
    <property type="entry name" value="HAMP domain-like"/>
    <property type="match status" value="1"/>
</dbReference>
<evidence type="ECO:0000259" key="3">
    <source>
        <dbReference type="PROSITE" id="PS50113"/>
    </source>
</evidence>
<dbReference type="PROSITE" id="PS50112">
    <property type="entry name" value="PAS"/>
    <property type="match status" value="1"/>
</dbReference>
<protein>
    <submittedName>
        <fullName evidence="7">PAS domain S-box-containing protein/diguanylate cyclase (GGDEF) domain-containing protein</fullName>
    </submittedName>
</protein>
<feature type="transmembrane region" description="Helical" evidence="1">
    <location>
        <begin position="12"/>
        <end position="32"/>
    </location>
</feature>
<keyword evidence="1" id="KW-0812">Transmembrane</keyword>
<dbReference type="InterPro" id="IPR000014">
    <property type="entry name" value="PAS"/>
</dbReference>
<dbReference type="CDD" id="cd01949">
    <property type="entry name" value="GGDEF"/>
    <property type="match status" value="1"/>
</dbReference>
<dbReference type="PROSITE" id="PS50113">
    <property type="entry name" value="PAC"/>
    <property type="match status" value="1"/>
</dbReference>
<dbReference type="EMBL" id="FOOU01000011">
    <property type="protein sequence ID" value="SFG70843.1"/>
    <property type="molecule type" value="Genomic_DNA"/>
</dbReference>
<dbReference type="PROSITE" id="PS50887">
    <property type="entry name" value="GGDEF"/>
    <property type="match status" value="1"/>
</dbReference>
<dbReference type="PROSITE" id="PS50883">
    <property type="entry name" value="EAL"/>
    <property type="match status" value="1"/>
</dbReference>
<dbReference type="PANTHER" id="PTHR44757">
    <property type="entry name" value="DIGUANYLATE CYCLASE DGCP"/>
    <property type="match status" value="1"/>
</dbReference>
<dbReference type="Pfam" id="PF00990">
    <property type="entry name" value="GGDEF"/>
    <property type="match status" value="1"/>
</dbReference>
<dbReference type="GO" id="GO:0016020">
    <property type="term" value="C:membrane"/>
    <property type="evidence" value="ECO:0007669"/>
    <property type="project" value="InterPro"/>
</dbReference>
<dbReference type="InterPro" id="IPR035965">
    <property type="entry name" value="PAS-like_dom_sf"/>
</dbReference>
<feature type="transmembrane region" description="Helical" evidence="1">
    <location>
        <begin position="184"/>
        <end position="203"/>
    </location>
</feature>
<name>A0A1I2U1J4_9GAMM</name>
<dbReference type="PANTHER" id="PTHR44757:SF2">
    <property type="entry name" value="BIOFILM ARCHITECTURE MAINTENANCE PROTEIN MBAA"/>
    <property type="match status" value="1"/>
</dbReference>
<feature type="domain" description="PAS" evidence="2">
    <location>
        <begin position="389"/>
        <end position="429"/>
    </location>
</feature>
<feature type="domain" description="GGDEF" evidence="6">
    <location>
        <begin position="538"/>
        <end position="671"/>
    </location>
</feature>
<dbReference type="InterPro" id="IPR001633">
    <property type="entry name" value="EAL_dom"/>
</dbReference>
<dbReference type="NCBIfam" id="TIGR00254">
    <property type="entry name" value="GGDEF"/>
    <property type="match status" value="1"/>
</dbReference>
<dbReference type="SUPFAM" id="SSF141868">
    <property type="entry name" value="EAL domain-like"/>
    <property type="match status" value="1"/>
</dbReference>
<evidence type="ECO:0000259" key="6">
    <source>
        <dbReference type="PROSITE" id="PS50887"/>
    </source>
</evidence>
<evidence type="ECO:0000256" key="1">
    <source>
        <dbReference type="SAM" id="Phobius"/>
    </source>
</evidence>
<dbReference type="Gene3D" id="3.30.450.20">
    <property type="entry name" value="PAS domain"/>
    <property type="match status" value="2"/>
</dbReference>
<evidence type="ECO:0000259" key="4">
    <source>
        <dbReference type="PROSITE" id="PS50883"/>
    </source>
</evidence>
<dbReference type="InterPro" id="IPR001610">
    <property type="entry name" value="PAC"/>
</dbReference>
<dbReference type="CDD" id="cd01948">
    <property type="entry name" value="EAL"/>
    <property type="match status" value="1"/>
</dbReference>
<organism evidence="7 8">
    <name type="scientific">Neptunomonas qingdaonensis</name>
    <dbReference type="NCBI Taxonomy" id="1045558"/>
    <lineage>
        <taxon>Bacteria</taxon>
        <taxon>Pseudomonadati</taxon>
        <taxon>Pseudomonadota</taxon>
        <taxon>Gammaproteobacteria</taxon>
        <taxon>Oceanospirillales</taxon>
        <taxon>Oceanospirillaceae</taxon>
        <taxon>Neptunomonas</taxon>
    </lineage>
</organism>
<dbReference type="InterPro" id="IPR003660">
    <property type="entry name" value="HAMP_dom"/>
</dbReference>
<dbReference type="SUPFAM" id="SSF55785">
    <property type="entry name" value="PYP-like sensor domain (PAS domain)"/>
    <property type="match status" value="2"/>
</dbReference>